<proteinExistence type="inferred from homology"/>
<comment type="similarity">
    <text evidence="1">Belongs to the universal ribosomal protein uL15 family.</text>
</comment>
<dbReference type="NCBIfam" id="TIGR01071">
    <property type="entry name" value="rplO_bact"/>
    <property type="match status" value="1"/>
</dbReference>
<dbReference type="EMBL" id="BSYO01000006">
    <property type="protein sequence ID" value="GMH06673.1"/>
    <property type="molecule type" value="Genomic_DNA"/>
</dbReference>
<keyword evidence="3" id="KW-0687">Ribonucleoprotein</keyword>
<dbReference type="Pfam" id="PF00828">
    <property type="entry name" value="Ribosomal_L27A"/>
    <property type="match status" value="1"/>
</dbReference>
<dbReference type="PANTHER" id="PTHR12934">
    <property type="entry name" value="50S RIBOSOMAL PROTEIN L15"/>
    <property type="match status" value="1"/>
</dbReference>
<dbReference type="PANTHER" id="PTHR12934:SF11">
    <property type="entry name" value="LARGE RIBOSOMAL SUBUNIT PROTEIN UL15M"/>
    <property type="match status" value="1"/>
</dbReference>
<dbReference type="HAMAP" id="MF_01341">
    <property type="entry name" value="Ribosomal_uL15"/>
    <property type="match status" value="1"/>
</dbReference>
<evidence type="ECO:0000313" key="7">
    <source>
        <dbReference type="Proteomes" id="UP001279734"/>
    </source>
</evidence>
<dbReference type="Gene3D" id="3.100.10.10">
    <property type="match status" value="1"/>
</dbReference>
<dbReference type="GO" id="GO:0006412">
    <property type="term" value="P:translation"/>
    <property type="evidence" value="ECO:0007669"/>
    <property type="project" value="InterPro"/>
</dbReference>
<organism evidence="6 7">
    <name type="scientific">Nepenthes gracilis</name>
    <name type="common">Slender pitcher plant</name>
    <dbReference type="NCBI Taxonomy" id="150966"/>
    <lineage>
        <taxon>Eukaryota</taxon>
        <taxon>Viridiplantae</taxon>
        <taxon>Streptophyta</taxon>
        <taxon>Embryophyta</taxon>
        <taxon>Tracheophyta</taxon>
        <taxon>Spermatophyta</taxon>
        <taxon>Magnoliopsida</taxon>
        <taxon>eudicotyledons</taxon>
        <taxon>Gunneridae</taxon>
        <taxon>Pentapetalae</taxon>
        <taxon>Caryophyllales</taxon>
        <taxon>Nepenthaceae</taxon>
        <taxon>Nepenthes</taxon>
    </lineage>
</organism>
<feature type="region of interest" description="Disordered" evidence="4">
    <location>
        <begin position="252"/>
        <end position="278"/>
    </location>
</feature>
<gene>
    <name evidence="6" type="ORF">Nepgr_008513</name>
</gene>
<protein>
    <recommendedName>
        <fullName evidence="5">Large ribosomal subunit protein uL15/eL18 domain-containing protein</fullName>
    </recommendedName>
</protein>
<dbReference type="GO" id="GO:0005762">
    <property type="term" value="C:mitochondrial large ribosomal subunit"/>
    <property type="evidence" value="ECO:0007669"/>
    <property type="project" value="TreeGrafter"/>
</dbReference>
<feature type="region of interest" description="Disordered" evidence="4">
    <location>
        <begin position="85"/>
        <end position="137"/>
    </location>
</feature>
<dbReference type="InterPro" id="IPR036227">
    <property type="entry name" value="Ribosomal_uL15/eL18_sf"/>
</dbReference>
<accession>A0AAD3XJC4</accession>
<dbReference type="GO" id="GO:0003735">
    <property type="term" value="F:structural constituent of ribosome"/>
    <property type="evidence" value="ECO:0007669"/>
    <property type="project" value="InterPro"/>
</dbReference>
<name>A0AAD3XJC4_NEPGR</name>
<dbReference type="GO" id="GO:0003729">
    <property type="term" value="F:mRNA binding"/>
    <property type="evidence" value="ECO:0007669"/>
    <property type="project" value="UniProtKB-ARBA"/>
</dbReference>
<keyword evidence="7" id="KW-1185">Reference proteome</keyword>
<comment type="caution">
    <text evidence="6">The sequence shown here is derived from an EMBL/GenBank/DDBJ whole genome shotgun (WGS) entry which is preliminary data.</text>
</comment>
<evidence type="ECO:0000256" key="2">
    <source>
        <dbReference type="ARBA" id="ARBA00022980"/>
    </source>
</evidence>
<dbReference type="InterPro" id="IPR021131">
    <property type="entry name" value="Ribosomal_uL15/eL18"/>
</dbReference>
<evidence type="ECO:0000256" key="1">
    <source>
        <dbReference type="ARBA" id="ARBA00007320"/>
    </source>
</evidence>
<dbReference type="AlphaFoldDB" id="A0AAD3XJC4"/>
<feature type="compositionally biased region" description="Basic residues" evidence="4">
    <location>
        <begin position="107"/>
        <end position="116"/>
    </location>
</feature>
<dbReference type="InterPro" id="IPR030878">
    <property type="entry name" value="Ribosomal_uL15"/>
</dbReference>
<dbReference type="InterPro" id="IPR005749">
    <property type="entry name" value="Ribosomal_uL15_bac-type"/>
</dbReference>
<reference evidence="6" key="1">
    <citation type="submission" date="2023-05" db="EMBL/GenBank/DDBJ databases">
        <title>Nepenthes gracilis genome sequencing.</title>
        <authorList>
            <person name="Fukushima K."/>
        </authorList>
    </citation>
    <scope>NUCLEOTIDE SEQUENCE</scope>
    <source>
        <strain evidence="6">SING2019-196</strain>
    </source>
</reference>
<dbReference type="SUPFAM" id="SSF52080">
    <property type="entry name" value="Ribosomal proteins L15p and L18e"/>
    <property type="match status" value="1"/>
</dbReference>
<evidence type="ECO:0000259" key="5">
    <source>
        <dbReference type="Pfam" id="PF00828"/>
    </source>
</evidence>
<dbReference type="Proteomes" id="UP001279734">
    <property type="component" value="Unassembled WGS sequence"/>
</dbReference>
<feature type="domain" description="Large ribosomal subunit protein uL15/eL18" evidence="5">
    <location>
        <begin position="151"/>
        <end position="227"/>
    </location>
</feature>
<feature type="compositionally biased region" description="Basic residues" evidence="4">
    <location>
        <begin position="89"/>
        <end position="98"/>
    </location>
</feature>
<dbReference type="FunFam" id="3.100.10.10:FF:000007">
    <property type="entry name" value="50S ribosomal protein L15"/>
    <property type="match status" value="1"/>
</dbReference>
<evidence type="ECO:0000256" key="4">
    <source>
        <dbReference type="SAM" id="MobiDB-lite"/>
    </source>
</evidence>
<sequence length="295" mass="32125">MLRRRISSMLTTSSVFNTQIRPTAVLLSPPVASSSSVKPPLTFPLLRFTQCTNPDFSNPRSNRNFRISNSCIRAYSLLSLNDLRDNPGAKKKKKRKGRGIGSGKGKTAGRGHKGQKARGTMKFGFEGGQTPLRRRLPKRGFKNPFSLTFQPVGLGKIAKLINAGKIDSSELITMKILKDAGAIGKQIGDGVRLMGRGAEQIQWPIHLEVSRATVRAKAAVEAAGGSVRRVHYNKLGFRALLKPEWFAKKGRLLPKPARPPPKLKDKVDSIGRLPAPTKPIPLTLKEIAAGTSPSP</sequence>
<keyword evidence="2" id="KW-0689">Ribosomal protein</keyword>
<evidence type="ECO:0000256" key="3">
    <source>
        <dbReference type="ARBA" id="ARBA00023274"/>
    </source>
</evidence>
<evidence type="ECO:0000313" key="6">
    <source>
        <dbReference type="EMBL" id="GMH06673.1"/>
    </source>
</evidence>